<evidence type="ECO:0000259" key="6">
    <source>
        <dbReference type="PROSITE" id="PS50219"/>
    </source>
</evidence>
<dbReference type="InterPro" id="IPR032914">
    <property type="entry name" value="Vam6/VPS39/TRAP1"/>
</dbReference>
<evidence type="ECO:0000256" key="2">
    <source>
        <dbReference type="ARBA" id="ARBA00022448"/>
    </source>
</evidence>
<keyword evidence="8" id="KW-1185">Reference proteome</keyword>
<dbReference type="OrthoDB" id="10258882at2759"/>
<evidence type="ECO:0000313" key="8">
    <source>
        <dbReference type="Proteomes" id="UP000708148"/>
    </source>
</evidence>
<protein>
    <recommendedName>
        <fullName evidence="6">CNH domain-containing protein</fullName>
    </recommendedName>
</protein>
<feature type="domain" description="CNH" evidence="6">
    <location>
        <begin position="24"/>
        <end position="298"/>
    </location>
</feature>
<dbReference type="GO" id="GO:0015031">
    <property type="term" value="P:protein transport"/>
    <property type="evidence" value="ECO:0007669"/>
    <property type="project" value="UniProtKB-KW"/>
</dbReference>
<feature type="region of interest" description="Disordered" evidence="5">
    <location>
        <begin position="708"/>
        <end position="732"/>
    </location>
</feature>
<dbReference type="PANTHER" id="PTHR12894:SF27">
    <property type="entry name" value="TRANSFORMING GROWTH FACTOR-BETA RECEPTOR-ASSOCIATED PROTEIN 1"/>
    <property type="match status" value="1"/>
</dbReference>
<dbReference type="InterPro" id="IPR019453">
    <property type="entry name" value="VPS39/TGFA1_Znf"/>
</dbReference>
<comment type="subcellular location">
    <subcellularLocation>
        <location evidence="1">Cytoplasm</location>
    </subcellularLocation>
</comment>
<dbReference type="GO" id="GO:0016020">
    <property type="term" value="C:membrane"/>
    <property type="evidence" value="ECO:0007669"/>
    <property type="project" value="TreeGrafter"/>
</dbReference>
<dbReference type="GO" id="GO:0005737">
    <property type="term" value="C:cytoplasm"/>
    <property type="evidence" value="ECO:0007669"/>
    <property type="project" value="UniProtKB-SubCell"/>
</dbReference>
<reference evidence="7" key="1">
    <citation type="submission" date="2020-12" db="EMBL/GenBank/DDBJ databases">
        <authorList>
            <person name="Iha C."/>
        </authorList>
    </citation>
    <scope>NUCLEOTIDE SEQUENCE</scope>
</reference>
<feature type="region of interest" description="Disordered" evidence="5">
    <location>
        <begin position="441"/>
        <end position="466"/>
    </location>
</feature>
<evidence type="ECO:0000256" key="5">
    <source>
        <dbReference type="SAM" id="MobiDB-lite"/>
    </source>
</evidence>
<organism evidence="7 8">
    <name type="scientific">Ostreobium quekettii</name>
    <dbReference type="NCBI Taxonomy" id="121088"/>
    <lineage>
        <taxon>Eukaryota</taxon>
        <taxon>Viridiplantae</taxon>
        <taxon>Chlorophyta</taxon>
        <taxon>core chlorophytes</taxon>
        <taxon>Ulvophyceae</taxon>
        <taxon>TCBD clade</taxon>
        <taxon>Bryopsidales</taxon>
        <taxon>Ostreobineae</taxon>
        <taxon>Ostreobiaceae</taxon>
        <taxon>Ostreobium</taxon>
    </lineage>
</organism>
<accession>A0A8S1ITH4</accession>
<dbReference type="GO" id="GO:0006914">
    <property type="term" value="P:autophagy"/>
    <property type="evidence" value="ECO:0007669"/>
    <property type="project" value="TreeGrafter"/>
</dbReference>
<keyword evidence="4" id="KW-0653">Protein transport</keyword>
<evidence type="ECO:0000256" key="4">
    <source>
        <dbReference type="ARBA" id="ARBA00022927"/>
    </source>
</evidence>
<dbReference type="Proteomes" id="UP000708148">
    <property type="component" value="Unassembled WGS sequence"/>
</dbReference>
<evidence type="ECO:0000256" key="3">
    <source>
        <dbReference type="ARBA" id="ARBA00022490"/>
    </source>
</evidence>
<dbReference type="SUPFAM" id="SSF50978">
    <property type="entry name" value="WD40 repeat-like"/>
    <property type="match status" value="1"/>
</dbReference>
<dbReference type="AlphaFoldDB" id="A0A8S1ITH4"/>
<name>A0A8S1ITH4_9CHLO</name>
<keyword evidence="2" id="KW-0813">Transport</keyword>
<dbReference type="EMBL" id="CAJHUC010000807">
    <property type="protein sequence ID" value="CAD7698296.1"/>
    <property type="molecule type" value="Genomic_DNA"/>
</dbReference>
<evidence type="ECO:0000256" key="1">
    <source>
        <dbReference type="ARBA" id="ARBA00004496"/>
    </source>
</evidence>
<comment type="caution">
    <text evidence="7">The sequence shown here is derived from an EMBL/GenBank/DDBJ whole genome shotgun (WGS) entry which is preliminary data.</text>
</comment>
<dbReference type="PROSITE" id="PS50219">
    <property type="entry name" value="CNH"/>
    <property type="match status" value="1"/>
</dbReference>
<evidence type="ECO:0000313" key="7">
    <source>
        <dbReference type="EMBL" id="CAD7698296.1"/>
    </source>
</evidence>
<dbReference type="Pfam" id="PF10367">
    <property type="entry name" value="zf-Vps39_C"/>
    <property type="match status" value="1"/>
</dbReference>
<keyword evidence="3" id="KW-0963">Cytoplasm</keyword>
<dbReference type="PANTHER" id="PTHR12894">
    <property type="entry name" value="CNH DOMAIN CONTAINING"/>
    <property type="match status" value="1"/>
</dbReference>
<proteinExistence type="predicted"/>
<gene>
    <name evidence="7" type="ORF">OSTQU699_LOCUS3657</name>
</gene>
<sequence length="968" mass="106503">MSTADPEGSRTAFELNAVHQRRDQSRVTSVGVDGDGQRLYIGLDAGVLEEHRLMQTPSGIVARFSARRSVSKKGVVGICLLSAVNRLAALTEDGHVVLCELEQLEPVEIQKLKGATCLAVEVSSRSPSHLAVAVRLGSRKSRVDVYEVFPGAASGHTMREPARLLVEYPVPDEVKDLVWVGQQLVLCLHRTYKVIKADGLRDLLEPSTTPMCTALASANVAVLLWEDTMAVVADADGQAARPPLNLPAKPLRLMQGGMCIVAVCEGGDIHIYDQGTSRLLQRIPFPVNGFMNPDDPSQPQLFHADTPTGACVVLASPRRIWILRPVAPDNQAQQLLRGRSYAAALELAEQCSAKGEPWVPIFYAQAGLLLLQDFRWREAIECLEHCSIEVFQPCELFPLFPAWTEKWAEQVPLKDYWGLHGGLITLEKMVGVGRRYSYGGESPSADPVGISSSEMDRGPGKPSTSARDKHLLEAKQQIASYLLSVRRRAGVRLMDGIDTLIVHLLANVGDAGRLEDFLASPQQVVLLDVEQQLLDMGRPHALALLVSSHRAAARALDLWQRMANSQIKEKPARLGGAVSQAGGDATKVAKYHAAKLLAEEEDVDDELVLRHLVWLRDLAPLRFLQVVKARSLVADAVLGLLPQQPLALRWRYLDHLTTSGQTLKPQHHTELALVLVQAILEAEAQSTTETAQKDSAVVSAVLGSHTYQSKSSTEESSRGDAASSKAANPDVAAVGRYDEPDELPATSEAELHSVLQSHLHKSHLYDVLRVLRAVESTKLYKEQVILYCRLCDHPRALRVLAVTLREVGSAIAYCKQHGGQDGFLTLLEMLLHPGDGQQPMYTEACMVLNAESGNLDPMRVLEALSEDMPLQLANATLARMLRERIHRRRQTRIVAKLHRSRELLSRAEKYELQSTIKGRAVVTDESRCAVCFNPLAGRIFYVYPSSSMVCATCQRGFREGREQEDDSD</sequence>
<dbReference type="InterPro" id="IPR036322">
    <property type="entry name" value="WD40_repeat_dom_sf"/>
</dbReference>
<dbReference type="InterPro" id="IPR001180">
    <property type="entry name" value="CNH_dom"/>
</dbReference>
<dbReference type="GO" id="GO:0034058">
    <property type="term" value="P:endosomal vesicle fusion"/>
    <property type="evidence" value="ECO:0007669"/>
    <property type="project" value="TreeGrafter"/>
</dbReference>